<dbReference type="InterPro" id="IPR001806">
    <property type="entry name" value="Small_GTPase"/>
</dbReference>
<accession>A0ABM1DYJ4</accession>
<evidence type="ECO:0000256" key="5">
    <source>
        <dbReference type="ARBA" id="ARBA00022483"/>
    </source>
</evidence>
<evidence type="ECO:0000313" key="15">
    <source>
        <dbReference type="RefSeq" id="XP_014665015.1"/>
    </source>
</evidence>
<dbReference type="SMART" id="SM00175">
    <property type="entry name" value="RAB"/>
    <property type="match status" value="1"/>
</dbReference>
<dbReference type="Proteomes" id="UP000695022">
    <property type="component" value="Unplaced"/>
</dbReference>
<keyword evidence="6" id="KW-0963">Cytoplasm</keyword>
<evidence type="ECO:0000256" key="4">
    <source>
        <dbReference type="ARBA" id="ARBA00022448"/>
    </source>
</evidence>
<evidence type="ECO:0000256" key="7">
    <source>
        <dbReference type="ARBA" id="ARBA00022794"/>
    </source>
</evidence>
<evidence type="ECO:0000256" key="11">
    <source>
        <dbReference type="ARBA" id="ARBA00023212"/>
    </source>
</evidence>
<dbReference type="InterPro" id="IPR027417">
    <property type="entry name" value="P-loop_NTPase"/>
</dbReference>
<evidence type="ECO:0000256" key="8">
    <source>
        <dbReference type="ARBA" id="ARBA00022927"/>
    </source>
</evidence>
<dbReference type="PANTHER" id="PTHR14983:SF1">
    <property type="entry name" value="CILIOGENESIS AND PLANAR POLARITY EFFECTOR 2"/>
    <property type="match status" value="1"/>
</dbReference>
<dbReference type="RefSeq" id="XP_014665015.1">
    <property type="nucleotide sequence ID" value="XM_014809529.1"/>
</dbReference>
<dbReference type="InterPro" id="IPR039677">
    <property type="entry name" value="RSG1"/>
</dbReference>
<dbReference type="SUPFAM" id="SSF52540">
    <property type="entry name" value="P-loop containing nucleoside triphosphate hydrolases"/>
    <property type="match status" value="1"/>
</dbReference>
<evidence type="ECO:0000256" key="12">
    <source>
        <dbReference type="ARBA" id="ARBA00023273"/>
    </source>
</evidence>
<keyword evidence="8" id="KW-0653">Protein transport</keyword>
<dbReference type="PANTHER" id="PTHR14983">
    <property type="entry name" value="CILIOGENESIS AND PLANAR POLARITY EFFECTOR 2"/>
    <property type="match status" value="1"/>
</dbReference>
<dbReference type="Pfam" id="PF00071">
    <property type="entry name" value="Ras"/>
    <property type="match status" value="1"/>
</dbReference>
<keyword evidence="5" id="KW-0268">Exocytosis</keyword>
<gene>
    <name evidence="15" type="primary">LOC106807242</name>
</gene>
<evidence type="ECO:0000313" key="14">
    <source>
        <dbReference type="Proteomes" id="UP000695022"/>
    </source>
</evidence>
<evidence type="ECO:0000256" key="2">
    <source>
        <dbReference type="ARBA" id="ARBA00006270"/>
    </source>
</evidence>
<evidence type="ECO:0000256" key="6">
    <source>
        <dbReference type="ARBA" id="ARBA00022490"/>
    </source>
</evidence>
<comment type="similarity">
    <text evidence="2">Belongs to the small GTPase superfamily. Rab family.</text>
</comment>
<keyword evidence="11" id="KW-0206">Cytoskeleton</keyword>
<keyword evidence="10" id="KW-0547">Nucleotide-binding</keyword>
<reference evidence="15" key="1">
    <citation type="submission" date="2025-08" db="UniProtKB">
        <authorList>
            <consortium name="RefSeq"/>
        </authorList>
    </citation>
    <scope>IDENTIFICATION</scope>
</reference>
<keyword evidence="10" id="KW-0342">GTP-binding</keyword>
<comment type="subcellular location">
    <subcellularLocation>
        <location evidence="1">Cytoplasm</location>
        <location evidence="1">Cytoskeleton</location>
        <location evidence="1">Cilium basal body</location>
    </subcellularLocation>
</comment>
<sequence length="293" mass="33568">MFSSVSYQTGCQETHASKSGLNLMKFGEMLIQPGTLLQYDWYKSWEGRESLLSILHRNMHHRKLFGLLEEPLLPVQFSSSDVQYKIFVSGRSGVGKTSALAKLSGNEVPTMHSETPGIQTQVVYWPAKLVQTNKIVMFRLHFWDAGDAALKKFDHILPACKENADAVVFHFSFTDRGSFEDLPRHMARIVSPSDNTCKLVLGTKYDQLAHSDVTHQELREFEQQYKIPVLKIANIANYEQSELQTEVHEVAPVLNTLCEYLWRRDQVAAGVLQTERQTDEQRHSDEDQMVLYF</sequence>
<keyword evidence="12" id="KW-0966">Cell projection</keyword>
<evidence type="ECO:0000256" key="1">
    <source>
        <dbReference type="ARBA" id="ARBA00004120"/>
    </source>
</evidence>
<keyword evidence="14" id="KW-1185">Reference proteome</keyword>
<keyword evidence="7" id="KW-0970">Cilium biogenesis/degradation</keyword>
<dbReference type="Gene3D" id="3.40.50.300">
    <property type="entry name" value="P-loop containing nucleotide triphosphate hydrolases"/>
    <property type="match status" value="1"/>
</dbReference>
<organism evidence="14 15">
    <name type="scientific">Priapulus caudatus</name>
    <name type="common">Priapulid worm</name>
    <dbReference type="NCBI Taxonomy" id="37621"/>
    <lineage>
        <taxon>Eukaryota</taxon>
        <taxon>Metazoa</taxon>
        <taxon>Ecdysozoa</taxon>
        <taxon>Scalidophora</taxon>
        <taxon>Priapulida</taxon>
        <taxon>Priapulimorpha</taxon>
        <taxon>Priapulimorphida</taxon>
        <taxon>Priapulidae</taxon>
        <taxon>Priapulus</taxon>
    </lineage>
</organism>
<evidence type="ECO:0000256" key="10">
    <source>
        <dbReference type="ARBA" id="ARBA00023134"/>
    </source>
</evidence>
<evidence type="ECO:0000256" key="9">
    <source>
        <dbReference type="ARBA" id="ARBA00023069"/>
    </source>
</evidence>
<protein>
    <recommendedName>
        <fullName evidence="3">Ciliogenesis and planar polarity effector 2</fullName>
    </recommendedName>
    <alternativeName>
        <fullName evidence="13">REM2- and Rab-like small GTPase 1</fullName>
    </alternativeName>
</protein>
<evidence type="ECO:0000256" key="13">
    <source>
        <dbReference type="ARBA" id="ARBA00030243"/>
    </source>
</evidence>
<proteinExistence type="inferred from homology"/>
<dbReference type="PROSITE" id="PS51419">
    <property type="entry name" value="RAB"/>
    <property type="match status" value="1"/>
</dbReference>
<keyword evidence="4" id="KW-0813">Transport</keyword>
<name>A0ABM1DYJ4_PRICU</name>
<dbReference type="GeneID" id="106807242"/>
<evidence type="ECO:0000256" key="3">
    <source>
        <dbReference type="ARBA" id="ARBA00021423"/>
    </source>
</evidence>
<keyword evidence="9" id="KW-0969">Cilium</keyword>